<accession>A0A0F8YPG0</accession>
<proteinExistence type="predicted"/>
<sequence length="56" mass="6344">MKAILTTYKEPTDTLGARIVAREPDGQRLTIPYPNAQQPEAAHRLAAEALRDRLEW</sequence>
<evidence type="ECO:0000313" key="1">
    <source>
        <dbReference type="EMBL" id="KKK83272.1"/>
    </source>
</evidence>
<comment type="caution">
    <text evidence="1">The sequence shown here is derived from an EMBL/GenBank/DDBJ whole genome shotgun (WGS) entry which is preliminary data.</text>
</comment>
<protein>
    <submittedName>
        <fullName evidence="1">Uncharacterized protein</fullName>
    </submittedName>
</protein>
<organism evidence="1">
    <name type="scientific">marine sediment metagenome</name>
    <dbReference type="NCBI Taxonomy" id="412755"/>
    <lineage>
        <taxon>unclassified sequences</taxon>
        <taxon>metagenomes</taxon>
        <taxon>ecological metagenomes</taxon>
    </lineage>
</organism>
<feature type="non-terminal residue" evidence="1">
    <location>
        <position position="56"/>
    </location>
</feature>
<reference evidence="1" key="1">
    <citation type="journal article" date="2015" name="Nature">
        <title>Complex archaea that bridge the gap between prokaryotes and eukaryotes.</title>
        <authorList>
            <person name="Spang A."/>
            <person name="Saw J.H."/>
            <person name="Jorgensen S.L."/>
            <person name="Zaremba-Niedzwiedzka K."/>
            <person name="Martijn J."/>
            <person name="Lind A.E."/>
            <person name="van Eijk R."/>
            <person name="Schleper C."/>
            <person name="Guy L."/>
            <person name="Ettema T.J."/>
        </authorList>
    </citation>
    <scope>NUCLEOTIDE SEQUENCE</scope>
</reference>
<name>A0A0F8YPG0_9ZZZZ</name>
<dbReference type="AlphaFoldDB" id="A0A0F8YPG0"/>
<gene>
    <name evidence="1" type="ORF">LCGC14_2795020</name>
</gene>
<dbReference type="EMBL" id="LAZR01052300">
    <property type="protein sequence ID" value="KKK83272.1"/>
    <property type="molecule type" value="Genomic_DNA"/>
</dbReference>